<dbReference type="AlphaFoldDB" id="A0AAV4T640"/>
<dbReference type="EMBL" id="BPLR01010661">
    <property type="protein sequence ID" value="GIY40801.1"/>
    <property type="molecule type" value="Genomic_DNA"/>
</dbReference>
<feature type="transmembrane region" description="Helical" evidence="1">
    <location>
        <begin position="175"/>
        <end position="195"/>
    </location>
</feature>
<keyword evidence="1" id="KW-0812">Transmembrane</keyword>
<evidence type="ECO:0000313" key="2">
    <source>
        <dbReference type="EMBL" id="GIY40801.1"/>
    </source>
</evidence>
<name>A0AAV4T640_CAEEX</name>
<gene>
    <name evidence="2" type="ORF">CEXT_311821</name>
</gene>
<keyword evidence="3" id="KW-1185">Reference proteome</keyword>
<evidence type="ECO:0000256" key="1">
    <source>
        <dbReference type="SAM" id="Phobius"/>
    </source>
</evidence>
<accession>A0AAV4T640</accession>
<sequence>MAAILPLNANEPGETYGNNNRICFPFGMNVSSWLYSLPIMFPVQGYYNFIQESSGSGESSSVHCPGMGPRRCYRVAEFQIVANKRRRADCGIIASIPDKTAYCRLVTEVRKKQEKEDAISDAYHVREARNPFAPGRSLCTHDTKKKILLFGLFGRVSLPVTFLLLTTAINSGSSIALQLLSCCFSVKVFSSISFSQCRKRKEREKLKVWKNGSLDNSVYFPCYTSLEWLLVMGKVTIFSPNKSVPDISWDLGVDIWRIHHESTTPTRTKVVPCKDDTMCQPTYTMSLLIPNELYDDLFPIPTDVDLFSKRAP</sequence>
<reference evidence="2 3" key="1">
    <citation type="submission" date="2021-06" db="EMBL/GenBank/DDBJ databases">
        <title>Caerostris extrusa draft genome.</title>
        <authorList>
            <person name="Kono N."/>
            <person name="Arakawa K."/>
        </authorList>
    </citation>
    <scope>NUCLEOTIDE SEQUENCE [LARGE SCALE GENOMIC DNA]</scope>
</reference>
<keyword evidence="1" id="KW-0472">Membrane</keyword>
<protein>
    <submittedName>
        <fullName evidence="2">Uncharacterized protein</fullName>
    </submittedName>
</protein>
<comment type="caution">
    <text evidence="2">The sequence shown here is derived from an EMBL/GenBank/DDBJ whole genome shotgun (WGS) entry which is preliminary data.</text>
</comment>
<proteinExistence type="predicted"/>
<evidence type="ECO:0000313" key="3">
    <source>
        <dbReference type="Proteomes" id="UP001054945"/>
    </source>
</evidence>
<keyword evidence="1" id="KW-1133">Transmembrane helix</keyword>
<dbReference type="Proteomes" id="UP001054945">
    <property type="component" value="Unassembled WGS sequence"/>
</dbReference>
<feature type="transmembrane region" description="Helical" evidence="1">
    <location>
        <begin position="147"/>
        <end position="169"/>
    </location>
</feature>
<organism evidence="2 3">
    <name type="scientific">Caerostris extrusa</name>
    <name type="common">Bark spider</name>
    <name type="synonym">Caerostris bankana</name>
    <dbReference type="NCBI Taxonomy" id="172846"/>
    <lineage>
        <taxon>Eukaryota</taxon>
        <taxon>Metazoa</taxon>
        <taxon>Ecdysozoa</taxon>
        <taxon>Arthropoda</taxon>
        <taxon>Chelicerata</taxon>
        <taxon>Arachnida</taxon>
        <taxon>Araneae</taxon>
        <taxon>Araneomorphae</taxon>
        <taxon>Entelegynae</taxon>
        <taxon>Araneoidea</taxon>
        <taxon>Araneidae</taxon>
        <taxon>Caerostris</taxon>
    </lineage>
</organism>